<evidence type="ECO:0000256" key="2">
    <source>
        <dbReference type="ARBA" id="ARBA00022741"/>
    </source>
</evidence>
<evidence type="ECO:0000313" key="7">
    <source>
        <dbReference type="Proteomes" id="UP001597417"/>
    </source>
</evidence>
<keyword evidence="4" id="KW-1278">Translocase</keyword>
<dbReference type="Gene3D" id="3.40.50.300">
    <property type="entry name" value="P-loop containing nucleotide triphosphate hydrolases"/>
    <property type="match status" value="1"/>
</dbReference>
<keyword evidence="2" id="KW-0547">Nucleotide-binding</keyword>
<dbReference type="SMART" id="SM00382">
    <property type="entry name" value="AAA"/>
    <property type="match status" value="1"/>
</dbReference>
<dbReference type="CDD" id="cd03214">
    <property type="entry name" value="ABC_Iron-Siderophores_B12_Hemin"/>
    <property type="match status" value="1"/>
</dbReference>
<dbReference type="InterPro" id="IPR003439">
    <property type="entry name" value="ABC_transporter-like_ATP-bd"/>
</dbReference>
<keyword evidence="3 6" id="KW-0067">ATP-binding</keyword>
<name>A0ABW5FXS2_9PSEU</name>
<evidence type="ECO:0000256" key="4">
    <source>
        <dbReference type="ARBA" id="ARBA00022967"/>
    </source>
</evidence>
<keyword evidence="7" id="KW-1185">Reference proteome</keyword>
<dbReference type="PROSITE" id="PS50893">
    <property type="entry name" value="ABC_TRANSPORTER_2"/>
    <property type="match status" value="1"/>
</dbReference>
<dbReference type="EMBL" id="JBHUKR010000009">
    <property type="protein sequence ID" value="MFD2418706.1"/>
    <property type="molecule type" value="Genomic_DNA"/>
</dbReference>
<gene>
    <name evidence="6" type="ORF">ACFSXZ_20480</name>
</gene>
<dbReference type="GO" id="GO:0005524">
    <property type="term" value="F:ATP binding"/>
    <property type="evidence" value="ECO:0007669"/>
    <property type="project" value="UniProtKB-KW"/>
</dbReference>
<evidence type="ECO:0000259" key="5">
    <source>
        <dbReference type="PROSITE" id="PS50893"/>
    </source>
</evidence>
<sequence>MTAVRVVDVHAGYGGRPALRGVSAELRGGGWLAVVGPNGAGKSTLLKAVAGLLPFRGDVTLDGKRAELLSRKEKARLIGYAPQNPVLPEGLRVADYVLLGRTPHLGPLAREGRDDLSIVDNSLARLDLTGLAGRKLRTLSGGERRRAVLARVLAQRARILLLDEPTAGLDLGHAQELLELLDRLRSEDGTTVVSTVHDLTLAAQYAEELLLLADGEVAAAGAPAEVLTPDRLARHYGATADVLVASRGELVIAPTRRGPAPVNRT</sequence>
<dbReference type="InterPro" id="IPR027417">
    <property type="entry name" value="P-loop_NTPase"/>
</dbReference>
<dbReference type="Pfam" id="PF00005">
    <property type="entry name" value="ABC_tran"/>
    <property type="match status" value="1"/>
</dbReference>
<comment type="caution">
    <text evidence="6">The sequence shown here is derived from an EMBL/GenBank/DDBJ whole genome shotgun (WGS) entry which is preliminary data.</text>
</comment>
<dbReference type="PANTHER" id="PTHR42794">
    <property type="entry name" value="HEMIN IMPORT ATP-BINDING PROTEIN HMUV"/>
    <property type="match status" value="1"/>
</dbReference>
<reference evidence="7" key="1">
    <citation type="journal article" date="2019" name="Int. J. Syst. Evol. Microbiol.">
        <title>The Global Catalogue of Microorganisms (GCM) 10K type strain sequencing project: providing services to taxonomists for standard genome sequencing and annotation.</title>
        <authorList>
            <consortium name="The Broad Institute Genomics Platform"/>
            <consortium name="The Broad Institute Genome Sequencing Center for Infectious Disease"/>
            <person name="Wu L."/>
            <person name="Ma J."/>
        </authorList>
    </citation>
    <scope>NUCLEOTIDE SEQUENCE [LARGE SCALE GENOMIC DNA]</scope>
    <source>
        <strain evidence="7">CGMCC 4.7645</strain>
    </source>
</reference>
<dbReference type="PANTHER" id="PTHR42794:SF1">
    <property type="entry name" value="HEMIN IMPORT ATP-BINDING PROTEIN HMUV"/>
    <property type="match status" value="1"/>
</dbReference>
<keyword evidence="1" id="KW-0813">Transport</keyword>
<accession>A0ABW5FXS2</accession>
<evidence type="ECO:0000313" key="6">
    <source>
        <dbReference type="EMBL" id="MFD2418706.1"/>
    </source>
</evidence>
<dbReference type="PROSITE" id="PS00211">
    <property type="entry name" value="ABC_TRANSPORTER_1"/>
    <property type="match status" value="1"/>
</dbReference>
<protein>
    <submittedName>
        <fullName evidence="6">ABC transporter ATP-binding protein</fullName>
    </submittedName>
</protein>
<dbReference type="InterPro" id="IPR017871">
    <property type="entry name" value="ABC_transporter-like_CS"/>
</dbReference>
<evidence type="ECO:0000256" key="3">
    <source>
        <dbReference type="ARBA" id="ARBA00022840"/>
    </source>
</evidence>
<dbReference type="InterPro" id="IPR003593">
    <property type="entry name" value="AAA+_ATPase"/>
</dbReference>
<organism evidence="6 7">
    <name type="scientific">Amycolatopsis pigmentata</name>
    <dbReference type="NCBI Taxonomy" id="450801"/>
    <lineage>
        <taxon>Bacteria</taxon>
        <taxon>Bacillati</taxon>
        <taxon>Actinomycetota</taxon>
        <taxon>Actinomycetes</taxon>
        <taxon>Pseudonocardiales</taxon>
        <taxon>Pseudonocardiaceae</taxon>
        <taxon>Amycolatopsis</taxon>
    </lineage>
</organism>
<dbReference type="SUPFAM" id="SSF52540">
    <property type="entry name" value="P-loop containing nucleoside triphosphate hydrolases"/>
    <property type="match status" value="1"/>
</dbReference>
<dbReference type="RefSeq" id="WP_378266713.1">
    <property type="nucleotide sequence ID" value="NZ_JBHUKR010000009.1"/>
</dbReference>
<evidence type="ECO:0000256" key="1">
    <source>
        <dbReference type="ARBA" id="ARBA00022448"/>
    </source>
</evidence>
<proteinExistence type="predicted"/>
<dbReference type="Proteomes" id="UP001597417">
    <property type="component" value="Unassembled WGS sequence"/>
</dbReference>
<feature type="domain" description="ABC transporter" evidence="5">
    <location>
        <begin position="4"/>
        <end position="239"/>
    </location>
</feature>